<keyword evidence="3 7" id="KW-0812">Transmembrane</keyword>
<gene>
    <name evidence="8" type="ORF">IAD19_05050</name>
</gene>
<dbReference type="Pfam" id="PF02508">
    <property type="entry name" value="Rnf-Nqr"/>
    <property type="match status" value="1"/>
</dbReference>
<keyword evidence="5 7" id="KW-1133">Transmembrane helix</keyword>
<feature type="transmembrane region" description="Helical" evidence="7">
    <location>
        <begin position="6"/>
        <end position="23"/>
    </location>
</feature>
<proteinExistence type="predicted"/>
<dbReference type="GO" id="GO:0012505">
    <property type="term" value="C:endomembrane system"/>
    <property type="evidence" value="ECO:0007669"/>
    <property type="project" value="UniProtKB-SubCell"/>
</dbReference>
<dbReference type="InterPro" id="IPR003667">
    <property type="entry name" value="NqrDE/RnfAE"/>
</dbReference>
<evidence type="ECO:0000256" key="2">
    <source>
        <dbReference type="ARBA" id="ARBA00022448"/>
    </source>
</evidence>
<comment type="subcellular location">
    <subcellularLocation>
        <location evidence="1">Endomembrane system</location>
        <topology evidence="1">Multi-pass membrane protein</topology>
    </subcellularLocation>
</comment>
<name>A0A9D1LJB4_9FIRM</name>
<dbReference type="GO" id="GO:0005886">
    <property type="term" value="C:plasma membrane"/>
    <property type="evidence" value="ECO:0007669"/>
    <property type="project" value="TreeGrafter"/>
</dbReference>
<evidence type="ECO:0000256" key="5">
    <source>
        <dbReference type="ARBA" id="ARBA00022989"/>
    </source>
</evidence>
<evidence type="ECO:0000313" key="8">
    <source>
        <dbReference type="EMBL" id="HIU41904.1"/>
    </source>
</evidence>
<dbReference type="InterPro" id="IPR050133">
    <property type="entry name" value="NqrDE/RnfAE_oxidrdctase"/>
</dbReference>
<feature type="transmembrane region" description="Helical" evidence="7">
    <location>
        <begin position="79"/>
        <end position="100"/>
    </location>
</feature>
<feature type="transmembrane region" description="Helical" evidence="7">
    <location>
        <begin position="112"/>
        <end position="131"/>
    </location>
</feature>
<feature type="transmembrane region" description="Helical" evidence="7">
    <location>
        <begin position="137"/>
        <end position="158"/>
    </location>
</feature>
<evidence type="ECO:0000256" key="7">
    <source>
        <dbReference type="SAM" id="Phobius"/>
    </source>
</evidence>
<dbReference type="Proteomes" id="UP000824082">
    <property type="component" value="Unassembled WGS sequence"/>
</dbReference>
<keyword evidence="4" id="KW-1278">Translocase</keyword>
<protein>
    <submittedName>
        <fullName evidence="8">NADH:ubiquinone oxidoreductase, subunit RnfA</fullName>
    </submittedName>
</protein>
<organism evidence="8 9">
    <name type="scientific">Candidatus Egerieicola faecale</name>
    <dbReference type="NCBI Taxonomy" id="2840774"/>
    <lineage>
        <taxon>Bacteria</taxon>
        <taxon>Bacillati</taxon>
        <taxon>Bacillota</taxon>
        <taxon>Clostridia</taxon>
        <taxon>Eubacteriales</taxon>
        <taxon>Oscillospiraceae</taxon>
        <taxon>Oscillospiraceae incertae sedis</taxon>
        <taxon>Candidatus Egerieicola</taxon>
    </lineage>
</organism>
<dbReference type="AlphaFoldDB" id="A0A9D1LJB4"/>
<comment type="caution">
    <text evidence="8">The sequence shown here is derived from an EMBL/GenBank/DDBJ whole genome shotgun (WGS) entry which is preliminary data.</text>
</comment>
<keyword evidence="2" id="KW-0813">Transport</keyword>
<sequence length="201" mass="21988">MDLIFSFLGQMFIYGLVAVFLENSLLSRAMGSSTAVWLMRDHRLLLPFGAVLTATILLSSIGAYFITPWVNQSVYSYELFPLAYSVIICLFYLIAILATIKVKQPRKQDLRLCIHRSALNSVVLGSVLLSTSYGLDLAGVIGFGLGSGIGYTLAVWMLRVAAPRLRSKAIPKSFRGFPAMLIYIGVLSLAVYGMIGHTVAL</sequence>
<dbReference type="EMBL" id="DVMX01000100">
    <property type="protein sequence ID" value="HIU41904.1"/>
    <property type="molecule type" value="Genomic_DNA"/>
</dbReference>
<evidence type="ECO:0000313" key="9">
    <source>
        <dbReference type="Proteomes" id="UP000824082"/>
    </source>
</evidence>
<keyword evidence="6 7" id="KW-0472">Membrane</keyword>
<evidence type="ECO:0000256" key="1">
    <source>
        <dbReference type="ARBA" id="ARBA00004127"/>
    </source>
</evidence>
<accession>A0A9D1LJB4</accession>
<evidence type="ECO:0000256" key="6">
    <source>
        <dbReference type="ARBA" id="ARBA00023136"/>
    </source>
</evidence>
<reference evidence="8" key="1">
    <citation type="submission" date="2020-10" db="EMBL/GenBank/DDBJ databases">
        <authorList>
            <person name="Gilroy R."/>
        </authorList>
    </citation>
    <scope>NUCLEOTIDE SEQUENCE</scope>
    <source>
        <strain evidence="8">4509</strain>
    </source>
</reference>
<evidence type="ECO:0000256" key="4">
    <source>
        <dbReference type="ARBA" id="ARBA00022967"/>
    </source>
</evidence>
<reference evidence="8" key="2">
    <citation type="journal article" date="2021" name="PeerJ">
        <title>Extensive microbial diversity within the chicken gut microbiome revealed by metagenomics and culture.</title>
        <authorList>
            <person name="Gilroy R."/>
            <person name="Ravi A."/>
            <person name="Getino M."/>
            <person name="Pursley I."/>
            <person name="Horton D.L."/>
            <person name="Alikhan N.F."/>
            <person name="Baker D."/>
            <person name="Gharbi K."/>
            <person name="Hall N."/>
            <person name="Watson M."/>
            <person name="Adriaenssens E.M."/>
            <person name="Foster-Nyarko E."/>
            <person name="Jarju S."/>
            <person name="Secka A."/>
            <person name="Antonio M."/>
            <person name="Oren A."/>
            <person name="Chaudhuri R.R."/>
            <person name="La Ragione R."/>
            <person name="Hildebrand F."/>
            <person name="Pallen M.J."/>
        </authorList>
    </citation>
    <scope>NUCLEOTIDE SEQUENCE</scope>
    <source>
        <strain evidence="8">4509</strain>
    </source>
</reference>
<evidence type="ECO:0000256" key="3">
    <source>
        <dbReference type="ARBA" id="ARBA00022692"/>
    </source>
</evidence>
<feature type="transmembrane region" description="Helical" evidence="7">
    <location>
        <begin position="179"/>
        <end position="200"/>
    </location>
</feature>
<dbReference type="PANTHER" id="PTHR30335">
    <property type="entry name" value="INTEGRAL MEMBRANE PROTEIN OF SOXR-REDUCING COMPLEX"/>
    <property type="match status" value="1"/>
</dbReference>
<feature type="transmembrane region" description="Helical" evidence="7">
    <location>
        <begin position="44"/>
        <end position="67"/>
    </location>
</feature>
<dbReference type="PANTHER" id="PTHR30335:SF0">
    <property type="entry name" value="ION-TRANSLOCATING OXIDOREDUCTASE COMPLEX SUBUNIT A"/>
    <property type="match status" value="1"/>
</dbReference>